<keyword evidence="1 4" id="KW-0378">Hydrolase</keyword>
<evidence type="ECO:0000256" key="3">
    <source>
        <dbReference type="ARBA" id="ARBA00023098"/>
    </source>
</evidence>
<name>A0A401KZ18_ASPAW</name>
<dbReference type="STRING" id="105351.A0A401KZ18"/>
<feature type="region of interest" description="Disordered" evidence="5">
    <location>
        <begin position="549"/>
        <end position="571"/>
    </location>
</feature>
<dbReference type="GO" id="GO:0019369">
    <property type="term" value="P:arachidonate metabolic process"/>
    <property type="evidence" value="ECO:0007669"/>
    <property type="project" value="TreeGrafter"/>
</dbReference>
<evidence type="ECO:0000259" key="6">
    <source>
        <dbReference type="PROSITE" id="PS51635"/>
    </source>
</evidence>
<sequence>MSRPLPSDLHALRLLAFSALGLPESIYQERRYSMGVGIIDAILDQIRLAQNCDGNYSEQYLRDRSILAYWRYALPMIQHYISNKRENPVALGKLFMDLKTAVLPLKELLIEASAEGMLSAEARAAIRERWLKVTSILSNLQELPDITDTYSSTGTVASWLEVAQRMRDADRKLSPAPYTLDTMQAQPPLRLLALDGGGVRGLSIIIILKHLMRNISKKRGRLVEPWEEFDMIGGTSTGGLIAIMLGRLRMSLVDAEQAYLEMSEKIFNPKRHRINAAGQIYDFLKANGKFDAKALEQAIQSIIQEKAKLPVDSLLQEPDAQCKVFVAATRVSNSELVTLRSYGSDLPETLFNECKIWEAARATSAAPTFFDPVEIGPFRQQFIDGGLLYNNPITLLYTEAADLWPDRISNAIFLSIGTGSAPGGAFQGNLKNIVEEMQEMVTQTEKSHEDFCRNHKRIVQDRRIFRFQVCHGLADVGLAEYKDIPKIADSTETYLGLIESQGKTSDFIAYCTNSFGKYGCWDSYSSRSIVQMSDSLVLRAVRNALKREEERPERSISPRESLHNAISQLAL</sequence>
<keyword evidence="3 4" id="KW-0443">Lipid metabolism</keyword>
<evidence type="ECO:0000256" key="4">
    <source>
        <dbReference type="PROSITE-ProRule" id="PRU01161"/>
    </source>
</evidence>
<dbReference type="Pfam" id="PF01734">
    <property type="entry name" value="Patatin"/>
    <property type="match status" value="1"/>
</dbReference>
<dbReference type="PANTHER" id="PTHR24185:SF1">
    <property type="entry name" value="CALCIUM-INDEPENDENT PHOSPHOLIPASE A2-GAMMA"/>
    <property type="match status" value="1"/>
</dbReference>
<dbReference type="Gene3D" id="3.40.1090.10">
    <property type="entry name" value="Cytosolic phospholipase A2 catalytic domain"/>
    <property type="match status" value="1"/>
</dbReference>
<dbReference type="GO" id="GO:0046486">
    <property type="term" value="P:glycerolipid metabolic process"/>
    <property type="evidence" value="ECO:0007669"/>
    <property type="project" value="UniProtKB-ARBA"/>
</dbReference>
<feature type="domain" description="PNPLA" evidence="6">
    <location>
        <begin position="192"/>
        <end position="397"/>
    </location>
</feature>
<feature type="active site" description="Proton acceptor" evidence="4">
    <location>
        <position position="384"/>
    </location>
</feature>
<comment type="caution">
    <text evidence="7">The sequence shown here is derived from an EMBL/GenBank/DDBJ whole genome shotgun (WGS) entry which is preliminary data.</text>
</comment>
<dbReference type="EMBL" id="BDHI01000021">
    <property type="protein sequence ID" value="GCB24481.1"/>
    <property type="molecule type" value="Genomic_DNA"/>
</dbReference>
<keyword evidence="8" id="KW-1185">Reference proteome</keyword>
<evidence type="ECO:0000256" key="2">
    <source>
        <dbReference type="ARBA" id="ARBA00022963"/>
    </source>
</evidence>
<evidence type="ECO:0000313" key="8">
    <source>
        <dbReference type="Proteomes" id="UP000286921"/>
    </source>
</evidence>
<dbReference type="PANTHER" id="PTHR24185">
    <property type="entry name" value="CALCIUM-INDEPENDENT PHOSPHOLIPASE A2-GAMMA"/>
    <property type="match status" value="1"/>
</dbReference>
<dbReference type="PROSITE" id="PS51635">
    <property type="entry name" value="PNPLA"/>
    <property type="match status" value="1"/>
</dbReference>
<evidence type="ECO:0000313" key="7">
    <source>
        <dbReference type="EMBL" id="GCB24481.1"/>
    </source>
</evidence>
<dbReference type="CDD" id="cd07216">
    <property type="entry name" value="Pat17_PNPLA8_PNPLA9_like3"/>
    <property type="match status" value="1"/>
</dbReference>
<feature type="short sequence motif" description="GXSXG" evidence="4">
    <location>
        <begin position="234"/>
        <end position="238"/>
    </location>
</feature>
<keyword evidence="2 4" id="KW-0442">Lipid degradation</keyword>
<gene>
    <name evidence="7" type="ORF">AAWM_07366</name>
</gene>
<dbReference type="InterPro" id="IPR016035">
    <property type="entry name" value="Acyl_Trfase/lysoPLipase"/>
</dbReference>
<accession>A0A401KZ18</accession>
<feature type="compositionally biased region" description="Basic and acidic residues" evidence="5">
    <location>
        <begin position="549"/>
        <end position="562"/>
    </location>
</feature>
<dbReference type="GO" id="GO:0016042">
    <property type="term" value="P:lipid catabolic process"/>
    <property type="evidence" value="ECO:0007669"/>
    <property type="project" value="UniProtKB-UniRule"/>
</dbReference>
<dbReference type="SUPFAM" id="SSF52151">
    <property type="entry name" value="FabD/lysophospholipase-like"/>
    <property type="match status" value="1"/>
</dbReference>
<organism evidence="7 8">
    <name type="scientific">Aspergillus awamori</name>
    <name type="common">Black koji mold</name>
    <dbReference type="NCBI Taxonomy" id="105351"/>
    <lineage>
        <taxon>Eukaryota</taxon>
        <taxon>Fungi</taxon>
        <taxon>Dikarya</taxon>
        <taxon>Ascomycota</taxon>
        <taxon>Pezizomycotina</taxon>
        <taxon>Eurotiomycetes</taxon>
        <taxon>Eurotiomycetidae</taxon>
        <taxon>Eurotiales</taxon>
        <taxon>Aspergillaceae</taxon>
        <taxon>Aspergillus</taxon>
    </lineage>
</organism>
<evidence type="ECO:0000256" key="5">
    <source>
        <dbReference type="SAM" id="MobiDB-lite"/>
    </source>
</evidence>
<evidence type="ECO:0000256" key="1">
    <source>
        <dbReference type="ARBA" id="ARBA00022801"/>
    </source>
</evidence>
<dbReference type="AlphaFoldDB" id="A0A401KZ18"/>
<dbReference type="GO" id="GO:0016020">
    <property type="term" value="C:membrane"/>
    <property type="evidence" value="ECO:0007669"/>
    <property type="project" value="TreeGrafter"/>
</dbReference>
<feature type="short sequence motif" description="GXGXXG" evidence="4">
    <location>
        <begin position="196"/>
        <end position="201"/>
    </location>
</feature>
<protein>
    <submittedName>
        <fullName evidence="7">Phospholipase A I</fullName>
    </submittedName>
</protein>
<reference evidence="7 8" key="1">
    <citation type="submission" date="2016-09" db="EMBL/GenBank/DDBJ databases">
        <title>Aspergillus awamori IFM 58123T.</title>
        <authorList>
            <person name="Kusuya Y."/>
            <person name="Shimizu M."/>
            <person name="Takahashi H."/>
            <person name="Yaguchi T."/>
        </authorList>
    </citation>
    <scope>NUCLEOTIDE SEQUENCE [LARGE SCALE GENOMIC DNA]</scope>
    <source>
        <strain evidence="7 8">IFM 58123</strain>
    </source>
</reference>
<feature type="short sequence motif" description="DGA/G" evidence="4">
    <location>
        <begin position="384"/>
        <end position="386"/>
    </location>
</feature>
<dbReference type="InterPro" id="IPR002641">
    <property type="entry name" value="PNPLA_dom"/>
</dbReference>
<proteinExistence type="predicted"/>
<dbReference type="GO" id="GO:0047499">
    <property type="term" value="F:calcium-independent phospholipase A2 activity"/>
    <property type="evidence" value="ECO:0007669"/>
    <property type="project" value="TreeGrafter"/>
</dbReference>
<feature type="active site" description="Nucleophile" evidence="4">
    <location>
        <position position="236"/>
    </location>
</feature>
<dbReference type="Proteomes" id="UP000286921">
    <property type="component" value="Unassembled WGS sequence"/>
</dbReference>